<gene>
    <name evidence="1" type="ORF">H0E84_17350</name>
</gene>
<organism evidence="1 2">
    <name type="scientific">Luteimonas salinisoli</name>
    <dbReference type="NCBI Taxonomy" id="2752307"/>
    <lineage>
        <taxon>Bacteria</taxon>
        <taxon>Pseudomonadati</taxon>
        <taxon>Pseudomonadota</taxon>
        <taxon>Gammaproteobacteria</taxon>
        <taxon>Lysobacterales</taxon>
        <taxon>Lysobacteraceae</taxon>
        <taxon>Luteimonas</taxon>
    </lineage>
</organism>
<evidence type="ECO:0000313" key="1">
    <source>
        <dbReference type="EMBL" id="NZA28148.1"/>
    </source>
</evidence>
<keyword evidence="2" id="KW-1185">Reference proteome</keyword>
<proteinExistence type="predicted"/>
<protein>
    <submittedName>
        <fullName evidence="1">Hemin transport protein</fullName>
    </submittedName>
</protein>
<comment type="caution">
    <text evidence="1">The sequence shown here is derived from an EMBL/GenBank/DDBJ whole genome shotgun (WGS) entry which is preliminary data.</text>
</comment>
<dbReference type="AlphaFoldDB" id="A0A853JI86"/>
<dbReference type="SUPFAM" id="SSF144064">
    <property type="entry name" value="Heme iron utilization protein-like"/>
    <property type="match status" value="1"/>
</dbReference>
<sequence>MPIGGIPAAWEPTAALPQPRELAALGTVACLYRAQPGGELAGWCRARRVVARSVMDSDGLQASLDFLDGGGDCCWRLFLLPDTDFLAWERLASRLPPAAPEAAAGIAERLWRGLAGRLGAAQWQCSVLRLDVSNPGPGFAGHALLSASLATVSDLGAAMAARIARQHAAGNAALIHECCCARAARASRSAADAAAHRVSAFAHRQSATRILP</sequence>
<dbReference type="Proteomes" id="UP000578091">
    <property type="component" value="Unassembled WGS sequence"/>
</dbReference>
<dbReference type="EMBL" id="JACCKA010000091">
    <property type="protein sequence ID" value="NZA28148.1"/>
    <property type="molecule type" value="Genomic_DNA"/>
</dbReference>
<evidence type="ECO:0000313" key="2">
    <source>
        <dbReference type="Proteomes" id="UP000578091"/>
    </source>
</evidence>
<reference evidence="1 2" key="1">
    <citation type="submission" date="2020-07" db="EMBL/GenBank/DDBJ databases">
        <title>Luteimonas sp. SJ-92.</title>
        <authorList>
            <person name="Huang X.-X."/>
            <person name="Xu L."/>
            <person name="Sun J.-Q."/>
        </authorList>
    </citation>
    <scope>NUCLEOTIDE SEQUENCE [LARGE SCALE GENOMIC DNA]</scope>
    <source>
        <strain evidence="1 2">SJ-92</strain>
    </source>
</reference>
<name>A0A853JI86_9GAMM</name>
<accession>A0A853JI86</accession>